<dbReference type="Pfam" id="PF07581">
    <property type="entry name" value="Glug"/>
    <property type="match status" value="2"/>
</dbReference>
<protein>
    <submittedName>
        <fullName evidence="6">Filamentous hemagglutinin N-terminal domain-containing protein</fullName>
    </submittedName>
</protein>
<dbReference type="Pfam" id="PF18657">
    <property type="entry name" value="YDG"/>
    <property type="match status" value="9"/>
</dbReference>
<evidence type="ECO:0000256" key="4">
    <source>
        <dbReference type="SAM" id="MobiDB-lite"/>
    </source>
</evidence>
<dbReference type="SMART" id="SM00912">
    <property type="entry name" value="Haemagg_act"/>
    <property type="match status" value="1"/>
</dbReference>
<dbReference type="OrthoDB" id="218680at2"/>
<dbReference type="Gene3D" id="2.160.20.10">
    <property type="entry name" value="Single-stranded right-handed beta-helix, Pectin lyase-like"/>
    <property type="match status" value="1"/>
</dbReference>
<evidence type="ECO:0000313" key="7">
    <source>
        <dbReference type="Proteomes" id="UP000256838"/>
    </source>
</evidence>
<dbReference type="EMBL" id="QRGA01000004">
    <property type="protein sequence ID" value="RDU99588.1"/>
    <property type="molecule type" value="Genomic_DNA"/>
</dbReference>
<feature type="compositionally biased region" description="Low complexity" evidence="4">
    <location>
        <begin position="1816"/>
        <end position="1850"/>
    </location>
</feature>
<dbReference type="InterPro" id="IPR041286">
    <property type="entry name" value="MBG_2"/>
</dbReference>
<name>A0A3D8K2P4_9BURK</name>
<evidence type="ECO:0000256" key="1">
    <source>
        <dbReference type="ARBA" id="ARBA00004613"/>
    </source>
</evidence>
<reference evidence="6 7" key="1">
    <citation type="submission" date="2018-08" db="EMBL/GenBank/DDBJ databases">
        <title>Paraburkholderia sp. DHOM06 isolated from forest soil.</title>
        <authorList>
            <person name="Gao Z.-H."/>
            <person name="Qiu L.-H."/>
        </authorList>
    </citation>
    <scope>NUCLEOTIDE SEQUENCE [LARGE SCALE GENOMIC DNA]</scope>
    <source>
        <strain evidence="6 7">DHOM06</strain>
    </source>
</reference>
<comment type="caution">
    <text evidence="6">The sequence shown here is derived from an EMBL/GenBank/DDBJ whole genome shotgun (WGS) entry which is preliminary data.</text>
</comment>
<feature type="compositionally biased region" description="Low complexity" evidence="4">
    <location>
        <begin position="1868"/>
        <end position="1887"/>
    </location>
</feature>
<evidence type="ECO:0000259" key="5">
    <source>
        <dbReference type="SMART" id="SM00912"/>
    </source>
</evidence>
<keyword evidence="2" id="KW-0964">Secreted</keyword>
<dbReference type="InterPro" id="IPR011493">
    <property type="entry name" value="GLUG"/>
</dbReference>
<feature type="region of interest" description="Disordered" evidence="4">
    <location>
        <begin position="1771"/>
        <end position="1801"/>
    </location>
</feature>
<dbReference type="NCBIfam" id="TIGR01901">
    <property type="entry name" value="adhes_NPXG"/>
    <property type="match status" value="1"/>
</dbReference>
<dbReference type="InterPro" id="IPR011050">
    <property type="entry name" value="Pectin_lyase_fold/virulence"/>
</dbReference>
<sequence>MNHAYRLVWSQRYHRWVAVSETARGRTKGTGTKLAVAALALTAAVAQVAQAAPSGGQVVSGAGHIGSSGTTTTIVQSSPTMSVNWNSFNVAPQETVNFVQPSKSAIAVNRIFDTSGSQILGKLNANGQVYLINPNGIVFGRGAQVNVGGLVASTLDVNDASLSGNARTFSGTGTGTVLNQGTITAANGGYVALLGNHVDNEGTIVAQRGAVALGAGSAVTLNFSGDSLVGMQVDQSTLNNLAQNGALIQADGGTVMMSAGAKDALLASVVNNTGVVEARTVENQGGTITLLGGMADGTVNVSGTLDASAPSGGNGGAIETSAANVKVAPGTTVTTLAANGQSGSWLIDPTDFTVAASGGDMTGATLSAALNQGSVTLQSTTGTSGSSGNVNINDTVTWGSNTTLTLSAQNNININQSITANGIFGALSLLYGQQATFTGNTATYNVNAPINLQAGNNFSTTLGTLGNGGVTTLFTVITRLGSAGSTTGTDLQGMGGVNYALGSNIDATATSGWSSGAGFAPISGFNNVFDGLGHTISNLTISKSTSLDVGLFATTTATAVIRDVGIVGGTVTGYENVGALIGDNLGAVSNSYSTASVTGTQNVGGLVGNSTTPGSIANSYSTGAVTGTTVFGGLAGWNSGSITLSYSTSNVTQSSTGSTRTDAGGLVGTDAHSGSISQSYATGNVNAASTNVVGGLVGLAQGQITNAYATGSVTGDTNVGGLIGTALGGTTADVYASGALSATGTPGGLIGSGSAPLTSGYWNTTTSGQLTATWGTGLTTAQMGNASKFTGWDFTNTWTMGTNGASAPILTALVQPVTVTATSGSKTYDGTSFSGGFGYSATGPGVISGATATYGGSAQGAVNVGASPYALTVSGVTITFTTTNPEAMVVYAPGTLTVMPATLTITGTTSANNKTYDGTTSATLAGGALSGLIGNDVNTVTLNQLGTFASKDVGTGIAVTAADTLSGTNANDYVITQPIGLTANITPATLTVTGASANNKTYDGTTSATLAGGALSGLIGNDVNTVTLNQSGTFAAKDVGTGVAVTAADTLSGTDANDYVITQPTGLTANITPATLTLTGTTSANNKVYDGTTTATLTGATLSGLIGNDANTVTLNQSGTFASKDVGTGIAVTAADTLSGTNAGDYVIAQQPANLTANITPATLTVTGTSANNKVYDSTTTATLTGGSLSGLIGPDAATVSLIQSGTFASKDVGTGIAVTATDILAGTDASNYVIAQPTGLIANITPAAVTVSGTSVSNKVYDGTTTATLTGSGLIGLIGNDLLGITLSQSGTFASKNVGTGVAVAATFSLSGTNASDYAITQQLTGLTANITPATLTLTGTTSANNKVYDGTATATLAGGMLSGLIGNDANTVTLNQSGTFASKNVGSGIAVAATDTLSGTNAGDYVIAQQPANLTANITPATLTVAGTSASNKVYDGATTATLTGGTLSGLIGADATTVTLNQSGTFASKNVGTGIAVAAADTLSGTDAGDYVIGQQPTNLAANITPATLTVTGSSASSKVYDGTTTATLAGGTLSGLIGNDANTVTLSQSGTFASKNVGTGIAVAATDTLSGTNAGDYVIAQQPANLAANITPATLTVTGASANNKVYDGTTAATFTGGTLSGLIGNDANTVTLNQSGTFASKSVGSGIAVTATDTLSGTDANDYLIALPTLSANITPATLTYTATPTSSVAGKSLPNSTGTVTGFAAGDTQANATTGALAWTANATTSSAPGSYAIDGGGLTASNYVFTQAAGNATALTITAAATGTSSTSSTSSTSGSSQSASSGNATTTAQKFSSQTTLPNAGQLTQATFASTGSGGSSLSTEPSFSSGSSASAGSSVSVGPSLNASSTISEISAPVQLSETPSPASSSGGAGAASLSTPTPTVTMSVGGKGTLQIERLGVTLPADALLGQN</sequence>
<evidence type="ECO:0000256" key="3">
    <source>
        <dbReference type="ARBA" id="ARBA00022729"/>
    </source>
</evidence>
<evidence type="ECO:0000256" key="2">
    <source>
        <dbReference type="ARBA" id="ARBA00022525"/>
    </source>
</evidence>
<dbReference type="PANTHER" id="PTHR12338:SF8">
    <property type="entry name" value="HEME_HEMOPEXIN-BINDING PROTEIN"/>
    <property type="match status" value="1"/>
</dbReference>
<keyword evidence="3" id="KW-0732">Signal</keyword>
<dbReference type="Pfam" id="PF05860">
    <property type="entry name" value="TPS"/>
    <property type="match status" value="1"/>
</dbReference>
<dbReference type="Proteomes" id="UP000256838">
    <property type="component" value="Unassembled WGS sequence"/>
</dbReference>
<dbReference type="Pfam" id="PF18676">
    <property type="entry name" value="MBG_2"/>
    <property type="match status" value="1"/>
</dbReference>
<dbReference type="InterPro" id="IPR050909">
    <property type="entry name" value="Bact_Autotransporter_VF"/>
</dbReference>
<dbReference type="PANTHER" id="PTHR12338">
    <property type="entry name" value="AUTOTRANSPORTER"/>
    <property type="match status" value="1"/>
</dbReference>
<feature type="region of interest" description="Disordered" evidence="4">
    <location>
        <begin position="1815"/>
        <end position="1894"/>
    </location>
</feature>
<dbReference type="InterPro" id="IPR008638">
    <property type="entry name" value="FhaB/CdiA-like_TPS"/>
</dbReference>
<dbReference type="Pfam" id="PF13018">
    <property type="entry name" value="ESPR"/>
    <property type="match status" value="1"/>
</dbReference>
<dbReference type="InterPro" id="IPR012334">
    <property type="entry name" value="Pectin_lyas_fold"/>
</dbReference>
<evidence type="ECO:0000313" key="6">
    <source>
        <dbReference type="EMBL" id="RDU99588.1"/>
    </source>
</evidence>
<dbReference type="InterPro" id="IPR024973">
    <property type="entry name" value="ESPR"/>
</dbReference>
<feature type="compositionally biased region" description="Polar residues" evidence="4">
    <location>
        <begin position="1851"/>
        <end position="1867"/>
    </location>
</feature>
<dbReference type="SUPFAM" id="SSF51126">
    <property type="entry name" value="Pectin lyase-like"/>
    <property type="match status" value="1"/>
</dbReference>
<dbReference type="Gene3D" id="2.160.20.110">
    <property type="match status" value="1"/>
</dbReference>
<keyword evidence="7" id="KW-1185">Reference proteome</keyword>
<accession>A0A3D8K2P4</accession>
<proteinExistence type="predicted"/>
<gene>
    <name evidence="6" type="ORF">DWV00_08075</name>
</gene>
<dbReference type="RefSeq" id="WP_115533036.1">
    <property type="nucleotide sequence ID" value="NZ_QRGA01000004.1"/>
</dbReference>
<dbReference type="GO" id="GO:0005576">
    <property type="term" value="C:extracellular region"/>
    <property type="evidence" value="ECO:0007669"/>
    <property type="project" value="UniProtKB-SubCell"/>
</dbReference>
<organism evidence="6 7">
    <name type="scientific">Trinickia dinghuensis</name>
    <dbReference type="NCBI Taxonomy" id="2291023"/>
    <lineage>
        <taxon>Bacteria</taxon>
        <taxon>Pseudomonadati</taxon>
        <taxon>Pseudomonadota</taxon>
        <taxon>Betaproteobacteria</taxon>
        <taxon>Burkholderiales</taxon>
        <taxon>Burkholderiaceae</taxon>
        <taxon>Trinickia</taxon>
    </lineage>
</organism>
<feature type="compositionally biased region" description="Low complexity" evidence="4">
    <location>
        <begin position="1771"/>
        <end position="1796"/>
    </location>
</feature>
<dbReference type="InterPro" id="IPR041248">
    <property type="entry name" value="YDG"/>
</dbReference>
<comment type="subcellular location">
    <subcellularLocation>
        <location evidence="1">Secreted</location>
    </subcellularLocation>
</comment>
<feature type="domain" description="Filamentous haemagglutinin FhaB/tRNA nuclease CdiA-like TPS" evidence="5">
    <location>
        <begin position="49"/>
        <end position="161"/>
    </location>
</feature>